<dbReference type="InterPro" id="IPR050490">
    <property type="entry name" value="Bact_solute-bd_prot1"/>
</dbReference>
<dbReference type="AlphaFoldDB" id="A0A7W8A007"/>
<proteinExistence type="predicted"/>
<dbReference type="InterPro" id="IPR006311">
    <property type="entry name" value="TAT_signal"/>
</dbReference>
<dbReference type="PANTHER" id="PTHR43649">
    <property type="entry name" value="ARABINOSE-BINDING PROTEIN-RELATED"/>
    <property type="match status" value="1"/>
</dbReference>
<dbReference type="RefSeq" id="WP_184960607.1">
    <property type="nucleotide sequence ID" value="NZ_JACHIN010000003.1"/>
</dbReference>
<accession>A0A7W8A007</accession>
<keyword evidence="3" id="KW-1185">Reference proteome</keyword>
<evidence type="ECO:0000256" key="1">
    <source>
        <dbReference type="SAM" id="SignalP"/>
    </source>
</evidence>
<dbReference type="EMBL" id="JACHIN010000003">
    <property type="protein sequence ID" value="MBB5076997.1"/>
    <property type="molecule type" value="Genomic_DNA"/>
</dbReference>
<dbReference type="Pfam" id="PF01547">
    <property type="entry name" value="SBP_bac_1"/>
    <property type="match status" value="1"/>
</dbReference>
<keyword evidence="1" id="KW-0732">Signal</keyword>
<dbReference type="Proteomes" id="UP000568380">
    <property type="component" value="Unassembled WGS sequence"/>
</dbReference>
<dbReference type="Gene3D" id="3.40.190.10">
    <property type="entry name" value="Periplasmic binding protein-like II"/>
    <property type="match status" value="1"/>
</dbReference>
<keyword evidence="2" id="KW-0762">Sugar transport</keyword>
<dbReference type="PROSITE" id="PS51257">
    <property type="entry name" value="PROKAR_LIPOPROTEIN"/>
    <property type="match status" value="1"/>
</dbReference>
<feature type="chain" id="PRO_5031366805" evidence="1">
    <location>
        <begin position="23"/>
        <end position="476"/>
    </location>
</feature>
<dbReference type="CDD" id="cd13585">
    <property type="entry name" value="PBP2_TMBP_like"/>
    <property type="match status" value="1"/>
</dbReference>
<name>A0A7W8A007_9ACTN</name>
<evidence type="ECO:0000313" key="2">
    <source>
        <dbReference type="EMBL" id="MBB5076997.1"/>
    </source>
</evidence>
<comment type="caution">
    <text evidence="2">The sequence shown here is derived from an EMBL/GenBank/DDBJ whole genome shotgun (WGS) entry which is preliminary data.</text>
</comment>
<reference evidence="2 3" key="1">
    <citation type="submission" date="2020-08" db="EMBL/GenBank/DDBJ databases">
        <title>Genomic Encyclopedia of Type Strains, Phase IV (KMG-IV): sequencing the most valuable type-strain genomes for metagenomic binning, comparative biology and taxonomic classification.</title>
        <authorList>
            <person name="Goeker M."/>
        </authorList>
    </citation>
    <scope>NUCLEOTIDE SEQUENCE [LARGE SCALE GENOMIC DNA]</scope>
    <source>
        <strain evidence="2 3">DSM 45385</strain>
    </source>
</reference>
<feature type="signal peptide" evidence="1">
    <location>
        <begin position="1"/>
        <end position="22"/>
    </location>
</feature>
<sequence>MDMNRRRMLALAVAAASMPVIAACGGDTRQQKQAAAPVKTGIQTIDPNRPGNDTWPFEEAEKLYNSLQWPKSDVADPAAKVTITIASTSDVIAEVRNMQFDYFFKKRHPNIEIKRETSTFDGFLTKYMAQAAGGSLPDVMYNHYSWTQNFISNNIVAPLEDFIARSPDFARDDLPKAGLAYFERGGKLYGLPTDMAPKLLFFNKDIFDKAGLKYPDETWTFEKMIETAKKLKSGSGATKIFGFSPTPKPAPDLSTVFLMPYGGRFLSPDETQVQINSPEAVKTLGMWLDLLLKDGVTPSLAEELLLEKVDPWKSGHAAMHINGAWIMTELAKQKAFKWGATHVPKGPQGRFSPAVGSALVITEASQQKEAAWLYIYEYLSSSGYQFRRISAPARQSAWLPNAEALGIPAETAELVKEILADYATSDGVLRLPATKKAVDTAKPIWERAMLGKIDVKAALDEIAAKVGPLLAENKIA</sequence>
<dbReference type="PROSITE" id="PS51318">
    <property type="entry name" value="TAT"/>
    <property type="match status" value="1"/>
</dbReference>
<organism evidence="2 3">
    <name type="scientific">Nonomuraea endophytica</name>
    <dbReference type="NCBI Taxonomy" id="714136"/>
    <lineage>
        <taxon>Bacteria</taxon>
        <taxon>Bacillati</taxon>
        <taxon>Actinomycetota</taxon>
        <taxon>Actinomycetes</taxon>
        <taxon>Streptosporangiales</taxon>
        <taxon>Streptosporangiaceae</taxon>
        <taxon>Nonomuraea</taxon>
    </lineage>
</organism>
<dbReference type="InterPro" id="IPR006059">
    <property type="entry name" value="SBP"/>
</dbReference>
<protein>
    <submittedName>
        <fullName evidence="2">Multiple sugar transport system substrate-binding protein</fullName>
    </submittedName>
</protein>
<dbReference type="PANTHER" id="PTHR43649:SF30">
    <property type="entry name" value="ABC TRANSPORTER SUBSTRATE-BINDING PROTEIN"/>
    <property type="match status" value="1"/>
</dbReference>
<gene>
    <name evidence="2" type="ORF">HNR40_002470</name>
</gene>
<dbReference type="SUPFAM" id="SSF53850">
    <property type="entry name" value="Periplasmic binding protein-like II"/>
    <property type="match status" value="1"/>
</dbReference>
<evidence type="ECO:0000313" key="3">
    <source>
        <dbReference type="Proteomes" id="UP000568380"/>
    </source>
</evidence>
<keyword evidence="2" id="KW-0813">Transport</keyword>